<accession>A0ABT3P303</accession>
<dbReference type="Proteomes" id="UP001142810">
    <property type="component" value="Unassembled WGS sequence"/>
</dbReference>
<organism evidence="1 2">
    <name type="scientific">Alteromonas aquimaris</name>
    <dbReference type="NCBI Taxonomy" id="2998417"/>
    <lineage>
        <taxon>Bacteria</taxon>
        <taxon>Pseudomonadati</taxon>
        <taxon>Pseudomonadota</taxon>
        <taxon>Gammaproteobacteria</taxon>
        <taxon>Alteromonadales</taxon>
        <taxon>Alteromonadaceae</taxon>
        <taxon>Alteromonas/Salinimonas group</taxon>
        <taxon>Alteromonas</taxon>
    </lineage>
</organism>
<dbReference type="InterPro" id="IPR007362">
    <property type="entry name" value="DUF429"/>
</dbReference>
<protein>
    <submittedName>
        <fullName evidence="1">DUF429 domain-containing protein</fullName>
    </submittedName>
</protein>
<dbReference type="RefSeq" id="WP_265615827.1">
    <property type="nucleotide sequence ID" value="NZ_JAPFRD010000002.1"/>
</dbReference>
<reference evidence="1" key="1">
    <citation type="submission" date="2022-11" db="EMBL/GenBank/DDBJ databases">
        <title>Alteromonas sp. nov., isolated from sea water of the Qingdao.</title>
        <authorList>
            <person name="Wang Q."/>
        </authorList>
    </citation>
    <scope>NUCLEOTIDE SEQUENCE</scope>
    <source>
        <strain evidence="1">ASW11-7</strain>
    </source>
</reference>
<comment type="caution">
    <text evidence="1">The sequence shown here is derived from an EMBL/GenBank/DDBJ whole genome shotgun (WGS) entry which is preliminary data.</text>
</comment>
<evidence type="ECO:0000313" key="2">
    <source>
        <dbReference type="Proteomes" id="UP001142810"/>
    </source>
</evidence>
<dbReference type="Pfam" id="PF04250">
    <property type="entry name" value="DUF429"/>
    <property type="match status" value="1"/>
</dbReference>
<keyword evidence="2" id="KW-1185">Reference proteome</keyword>
<gene>
    <name evidence="1" type="ORF">OPS25_01235</name>
</gene>
<evidence type="ECO:0000313" key="1">
    <source>
        <dbReference type="EMBL" id="MCW8107126.1"/>
    </source>
</evidence>
<dbReference type="EMBL" id="JAPFRD010000002">
    <property type="protein sequence ID" value="MCW8107126.1"/>
    <property type="molecule type" value="Genomic_DNA"/>
</dbReference>
<proteinExistence type="predicted"/>
<name>A0ABT3P303_9ALTE</name>
<sequence length="247" mass="27871">MRNSSLQKWYCGVDGCKSGWFYVASDGKQFLVGIVSSVTELISLFPEMGRIVIDIPIGLHDKGSEPRACDIAARKLLKPRGSTVFPSPVRPCIYAESYSEACEISELLTGKKLSKQSYHILNKIREVDDLLNDNQKLRFVITEAHPELGFCMLNSGRPLLTRKKRTEGIQQRLSLLTKHLDISKEIYEKALGRFPRKYLARDDIVDALMCLCIALTPEEKLKTVPAVPIYDDSGLPMQMLYTEGHYS</sequence>